<dbReference type="SUPFAM" id="SSF48371">
    <property type="entry name" value="ARM repeat"/>
    <property type="match status" value="1"/>
</dbReference>
<comment type="similarity">
    <text evidence="1">Belongs to the synembryn family.</text>
</comment>
<evidence type="ECO:0000256" key="2">
    <source>
        <dbReference type="ARBA" id="ARBA00022658"/>
    </source>
</evidence>
<dbReference type="GO" id="GO:0005085">
    <property type="term" value="F:guanyl-nucleotide exchange factor activity"/>
    <property type="evidence" value="ECO:0007669"/>
    <property type="project" value="UniProtKB-KW"/>
</dbReference>
<dbReference type="EMBL" id="CP019479">
    <property type="protein sequence ID" value="UQC88451.1"/>
    <property type="molecule type" value="Genomic_DNA"/>
</dbReference>
<keyword evidence="2" id="KW-0344">Guanine-nucleotide releasing factor</keyword>
<evidence type="ECO:0000313" key="5">
    <source>
        <dbReference type="EMBL" id="UQC88451.1"/>
    </source>
</evidence>
<dbReference type="InterPro" id="IPR011989">
    <property type="entry name" value="ARM-like"/>
</dbReference>
<accession>A0A9Q8T5D2</accession>
<evidence type="ECO:0000256" key="4">
    <source>
        <dbReference type="SAM" id="MobiDB-lite"/>
    </source>
</evidence>
<keyword evidence="6" id="KW-1185">Reference proteome</keyword>
<dbReference type="AlphaFoldDB" id="A0A9Q8T5D2"/>
<dbReference type="PANTHER" id="PTHR12425:SF5">
    <property type="entry name" value="SYNEMBRYN"/>
    <property type="match status" value="1"/>
</dbReference>
<dbReference type="InterPro" id="IPR019318">
    <property type="entry name" value="Gua_nucleotide_exch_fac_Ric8"/>
</dbReference>
<evidence type="ECO:0000313" key="6">
    <source>
        <dbReference type="Proteomes" id="UP000830671"/>
    </source>
</evidence>
<name>A0A9Q8T5D2_9PEZI</name>
<protein>
    <submittedName>
        <fullName evidence="5">Guanine nucleotide exchange factor synembryn</fullName>
    </submittedName>
</protein>
<dbReference type="PANTHER" id="PTHR12425">
    <property type="entry name" value="SYNEMBRYN"/>
    <property type="match status" value="1"/>
</dbReference>
<dbReference type="RefSeq" id="XP_049150056.1">
    <property type="nucleotide sequence ID" value="XM_049292910.1"/>
</dbReference>
<dbReference type="KEGG" id="clup:CLUP02_13975"/>
<proteinExistence type="inferred from homology"/>
<keyword evidence="3" id="KW-0143">Chaperone</keyword>
<sequence length="561" mass="62918">MASKLKRMLSVKERRVCRKSSAPSFARPGSPKLRSVADPDYKHSAARRTMSQPLAMQANLAGPAKLEAVTALMKKLEDDLKKPTLLPHQRDAALEELKIYGRDPTNADPIFTPEGIEMLTRHAFVSPSNSTARAALRVLANTMLLNPQARQTFVDLGYEDQACRRLKNDSFDDEFLVSRVLFLTTYGTKIDLLALIQKHRLADIVIENLSKHQKRLGSSQTHVSADPMEDMALNETLKLLFNVSHFCPSEVAAFTGAIPHIVALLWKHDIPSNKPLDPPFNTLVNALLDLKLEDKDVQGALYPKSEPAKVADRFIEILDAALKAYPDNELEQLVTPLIGVLRRVHDGAPDAAKTSIRKKLLPTEQDRKEVLGRGTSLTSRLLRNSTNPLTPHLREAISYLLFDISDQDASKFVENVGYGFASGFLFQKNIPIPASAAEAFSTGEEQRPVNPITGQFIDKEKHVELPEMTEEEKEREAERLYVLFERQDGTCPMTRTHADRSLGSRRQASLIFRTPWSRRRGQDNFMILEISEWKSSTIKMKHSIGTGLTCQRIAYVHQALA</sequence>
<dbReference type="GO" id="GO:0007186">
    <property type="term" value="P:G protein-coupled receptor signaling pathway"/>
    <property type="evidence" value="ECO:0007669"/>
    <property type="project" value="TreeGrafter"/>
</dbReference>
<evidence type="ECO:0000256" key="1">
    <source>
        <dbReference type="ARBA" id="ARBA00009049"/>
    </source>
</evidence>
<dbReference type="Proteomes" id="UP000830671">
    <property type="component" value="Chromosome 7"/>
</dbReference>
<dbReference type="GO" id="GO:0001965">
    <property type="term" value="F:G-protein alpha-subunit binding"/>
    <property type="evidence" value="ECO:0007669"/>
    <property type="project" value="TreeGrafter"/>
</dbReference>
<evidence type="ECO:0000256" key="3">
    <source>
        <dbReference type="ARBA" id="ARBA00023186"/>
    </source>
</evidence>
<dbReference type="GO" id="GO:0005737">
    <property type="term" value="C:cytoplasm"/>
    <property type="evidence" value="ECO:0007669"/>
    <property type="project" value="TreeGrafter"/>
</dbReference>
<dbReference type="Pfam" id="PF10165">
    <property type="entry name" value="Ric8"/>
    <property type="match status" value="1"/>
</dbReference>
<feature type="region of interest" description="Disordered" evidence="4">
    <location>
        <begin position="1"/>
        <end position="37"/>
    </location>
</feature>
<organism evidence="5 6">
    <name type="scientific">Colletotrichum lupini</name>
    <dbReference type="NCBI Taxonomy" id="145971"/>
    <lineage>
        <taxon>Eukaryota</taxon>
        <taxon>Fungi</taxon>
        <taxon>Dikarya</taxon>
        <taxon>Ascomycota</taxon>
        <taxon>Pezizomycotina</taxon>
        <taxon>Sordariomycetes</taxon>
        <taxon>Hypocreomycetidae</taxon>
        <taxon>Glomerellales</taxon>
        <taxon>Glomerellaceae</taxon>
        <taxon>Colletotrichum</taxon>
        <taxon>Colletotrichum acutatum species complex</taxon>
    </lineage>
</organism>
<dbReference type="Gene3D" id="1.25.10.10">
    <property type="entry name" value="Leucine-rich Repeat Variant"/>
    <property type="match status" value="1"/>
</dbReference>
<reference evidence="5" key="1">
    <citation type="journal article" date="2021" name="Mol. Plant Microbe Interact.">
        <title>Complete Genome Sequence of the Plant-Pathogenic Fungus Colletotrichum lupini.</title>
        <authorList>
            <person name="Baroncelli R."/>
            <person name="Pensec F."/>
            <person name="Da Lio D."/>
            <person name="Boufleur T."/>
            <person name="Vicente I."/>
            <person name="Sarrocco S."/>
            <person name="Picot A."/>
            <person name="Baraldi E."/>
            <person name="Sukno S."/>
            <person name="Thon M."/>
            <person name="Le Floch G."/>
        </authorList>
    </citation>
    <scope>NUCLEOTIDE SEQUENCE</scope>
    <source>
        <strain evidence="5">IMI 504893</strain>
    </source>
</reference>
<dbReference type="InterPro" id="IPR016024">
    <property type="entry name" value="ARM-type_fold"/>
</dbReference>
<dbReference type="GeneID" id="73347920"/>
<gene>
    <name evidence="5" type="ORF">CLUP02_13975</name>
</gene>